<evidence type="ECO:0000313" key="12">
    <source>
        <dbReference type="Proteomes" id="UP001331761"/>
    </source>
</evidence>
<dbReference type="GO" id="GO:0015031">
    <property type="term" value="P:protein transport"/>
    <property type="evidence" value="ECO:0007669"/>
    <property type="project" value="UniProtKB-KW"/>
</dbReference>
<sequence length="324" mass="37335">MSNEWGNDWGDTSQTTHRHTYQQQQHEPQFQAYGGYAEPSAGFYQQNQGPPVASQQAYGDYYRQQQSANAAYGFPTSPHDFMSDPMMKAAQHFGGQFAEQQKEKISKYLNTFNLKYYFSVDNSYVGKKLGILLFPFLHRLSLHMYVLHFRFSPEMLGILTSNAFIWVIIENVIIFVSKYIMNISQSLSVWHSLAYSTYKFFGMIICLLMFMAGGKTFYYCTLAYTSLALVFFLLRTVKNFVFHSHHFGGEEGRKRKLILILFILVSQPLIMWWLTSGITSFEYGKFGFAQMAMGKMGMGDVKLDDVPMTEDGEVDYEALLKMPK</sequence>
<evidence type="ECO:0000313" key="11">
    <source>
        <dbReference type="EMBL" id="KAK5982940.1"/>
    </source>
</evidence>
<dbReference type="GO" id="GO:0006888">
    <property type="term" value="P:endoplasmic reticulum to Golgi vesicle-mediated transport"/>
    <property type="evidence" value="ECO:0007669"/>
    <property type="project" value="UniProtKB-UniRule"/>
</dbReference>
<comment type="function">
    <text evidence="9">Has a role in transport between endoplasmic reticulum and Golgi.</text>
</comment>
<comment type="caution">
    <text evidence="11">The sequence shown here is derived from an EMBL/GenBank/DDBJ whole genome shotgun (WGS) entry which is preliminary data.</text>
</comment>
<keyword evidence="8 9" id="KW-0472">Membrane</keyword>
<comment type="subcellular location">
    <subcellularLocation>
        <location evidence="9">Endoplasmic reticulum membrane</location>
        <topology evidence="9">Multi-pass membrane protein</topology>
    </subcellularLocation>
    <subcellularLocation>
        <location evidence="9">Golgi apparatus membrane</location>
        <topology evidence="9">Multi-pass membrane protein</topology>
    </subcellularLocation>
</comment>
<feature type="compositionally biased region" description="Polar residues" evidence="10">
    <location>
        <begin position="1"/>
        <end position="13"/>
    </location>
</feature>
<feature type="transmembrane region" description="Helical" evidence="9">
    <location>
        <begin position="257"/>
        <end position="275"/>
    </location>
</feature>
<evidence type="ECO:0000256" key="4">
    <source>
        <dbReference type="ARBA" id="ARBA00022824"/>
    </source>
</evidence>
<dbReference type="AlphaFoldDB" id="A0AAN8FXW7"/>
<dbReference type="PANTHER" id="PTHR14083">
    <property type="entry name" value="YIP1 INTERACTING FACTOR HOMOLOG YIF1 PROTEIN"/>
    <property type="match status" value="1"/>
</dbReference>
<feature type="transmembrane region" description="Helical" evidence="9">
    <location>
        <begin position="163"/>
        <end position="181"/>
    </location>
</feature>
<feature type="transmembrane region" description="Helical" evidence="9">
    <location>
        <begin position="193"/>
        <end position="210"/>
    </location>
</feature>
<evidence type="ECO:0000256" key="1">
    <source>
        <dbReference type="ARBA" id="ARBA00009727"/>
    </source>
</evidence>
<evidence type="ECO:0000256" key="8">
    <source>
        <dbReference type="ARBA" id="ARBA00023136"/>
    </source>
</evidence>
<accession>A0AAN8FXW7</accession>
<keyword evidence="12" id="KW-1185">Reference proteome</keyword>
<protein>
    <recommendedName>
        <fullName evidence="9">Protein YIF1</fullName>
    </recommendedName>
</protein>
<dbReference type="InterPro" id="IPR005578">
    <property type="entry name" value="Yif1_fam"/>
</dbReference>
<evidence type="ECO:0000256" key="9">
    <source>
        <dbReference type="RuleBase" id="RU368073"/>
    </source>
</evidence>
<feature type="transmembrane region" description="Helical" evidence="9">
    <location>
        <begin position="216"/>
        <end position="237"/>
    </location>
</feature>
<evidence type="ECO:0000256" key="5">
    <source>
        <dbReference type="ARBA" id="ARBA00022927"/>
    </source>
</evidence>
<keyword evidence="7 9" id="KW-0333">Golgi apparatus</keyword>
<reference evidence="11 12" key="1">
    <citation type="submission" date="2019-10" db="EMBL/GenBank/DDBJ databases">
        <title>Assembly and Annotation for the nematode Trichostrongylus colubriformis.</title>
        <authorList>
            <person name="Martin J."/>
        </authorList>
    </citation>
    <scope>NUCLEOTIDE SEQUENCE [LARGE SCALE GENOMIC DNA]</scope>
    <source>
        <strain evidence="11">G859</strain>
        <tissue evidence="11">Whole worm</tissue>
    </source>
</reference>
<dbReference type="GO" id="GO:0030134">
    <property type="term" value="C:COPII-coated ER to Golgi transport vesicle"/>
    <property type="evidence" value="ECO:0007669"/>
    <property type="project" value="TreeGrafter"/>
</dbReference>
<dbReference type="GO" id="GO:0000139">
    <property type="term" value="C:Golgi membrane"/>
    <property type="evidence" value="ECO:0007669"/>
    <property type="project" value="UniProtKB-SubCell"/>
</dbReference>
<name>A0AAN8FXW7_TRICO</name>
<dbReference type="Pfam" id="PF03878">
    <property type="entry name" value="YIF1"/>
    <property type="match status" value="2"/>
</dbReference>
<gene>
    <name evidence="11" type="ORF">GCK32_008588</name>
</gene>
<evidence type="ECO:0000256" key="10">
    <source>
        <dbReference type="SAM" id="MobiDB-lite"/>
    </source>
</evidence>
<keyword evidence="4 9" id="KW-0256">Endoplasmic reticulum</keyword>
<feature type="region of interest" description="Disordered" evidence="10">
    <location>
        <begin position="1"/>
        <end position="26"/>
    </location>
</feature>
<comment type="similarity">
    <text evidence="1 9">Belongs to the YIF1 family.</text>
</comment>
<evidence type="ECO:0000256" key="7">
    <source>
        <dbReference type="ARBA" id="ARBA00023034"/>
    </source>
</evidence>
<keyword evidence="6 9" id="KW-1133">Transmembrane helix</keyword>
<proteinExistence type="inferred from homology"/>
<keyword evidence="5 9" id="KW-0653">Protein transport</keyword>
<evidence type="ECO:0000256" key="6">
    <source>
        <dbReference type="ARBA" id="ARBA00022989"/>
    </source>
</evidence>
<evidence type="ECO:0000256" key="2">
    <source>
        <dbReference type="ARBA" id="ARBA00022448"/>
    </source>
</evidence>
<organism evidence="11 12">
    <name type="scientific">Trichostrongylus colubriformis</name>
    <name type="common">Black scour worm</name>
    <dbReference type="NCBI Taxonomy" id="6319"/>
    <lineage>
        <taxon>Eukaryota</taxon>
        <taxon>Metazoa</taxon>
        <taxon>Ecdysozoa</taxon>
        <taxon>Nematoda</taxon>
        <taxon>Chromadorea</taxon>
        <taxon>Rhabditida</taxon>
        <taxon>Rhabditina</taxon>
        <taxon>Rhabditomorpha</taxon>
        <taxon>Strongyloidea</taxon>
        <taxon>Trichostrongylidae</taxon>
        <taxon>Trichostrongylus</taxon>
    </lineage>
</organism>
<dbReference type="GO" id="GO:0005793">
    <property type="term" value="C:endoplasmic reticulum-Golgi intermediate compartment"/>
    <property type="evidence" value="ECO:0007669"/>
    <property type="project" value="UniProtKB-UniRule"/>
</dbReference>
<dbReference type="Proteomes" id="UP001331761">
    <property type="component" value="Unassembled WGS sequence"/>
</dbReference>
<dbReference type="EMBL" id="WIXE01004546">
    <property type="protein sequence ID" value="KAK5982940.1"/>
    <property type="molecule type" value="Genomic_DNA"/>
</dbReference>
<keyword evidence="2 9" id="KW-0813">Transport</keyword>
<evidence type="ECO:0000256" key="3">
    <source>
        <dbReference type="ARBA" id="ARBA00022692"/>
    </source>
</evidence>
<dbReference type="PANTHER" id="PTHR14083:SF0">
    <property type="entry name" value="YIP1D-INTERACTING FACTOR 1, ISOFORM C"/>
    <property type="match status" value="1"/>
</dbReference>
<dbReference type="GO" id="GO:0005789">
    <property type="term" value="C:endoplasmic reticulum membrane"/>
    <property type="evidence" value="ECO:0007669"/>
    <property type="project" value="UniProtKB-SubCell"/>
</dbReference>
<keyword evidence="3 9" id="KW-0812">Transmembrane</keyword>